<dbReference type="Proteomes" id="UP000492821">
    <property type="component" value="Unassembled WGS sequence"/>
</dbReference>
<dbReference type="PANTHER" id="PTHR21142:SF2">
    <property type="entry name" value="BETA-SARCOGLYCAN"/>
    <property type="match status" value="1"/>
</dbReference>
<keyword evidence="11 17" id="KW-0472">Membrane</keyword>
<keyword evidence="10 17" id="KW-1133">Transmembrane helix</keyword>
<name>A0A7E4VFS2_PANRE</name>
<dbReference type="WBParaSite" id="Pan_g20339.t1">
    <property type="protein sequence ID" value="Pan_g20339.t1"/>
    <property type="gene ID" value="Pan_g20339"/>
</dbReference>
<evidence type="ECO:0000313" key="19">
    <source>
        <dbReference type="WBParaSite" id="Pan_g20339.t1"/>
    </source>
</evidence>
<evidence type="ECO:0000256" key="8">
    <source>
        <dbReference type="ARBA" id="ARBA00022692"/>
    </source>
</evidence>
<feature type="transmembrane region" description="Helical" evidence="17">
    <location>
        <begin position="52"/>
        <end position="80"/>
    </location>
</feature>
<keyword evidence="6" id="KW-1003">Cell membrane</keyword>
<keyword evidence="7" id="KW-0963">Cytoplasm</keyword>
<evidence type="ECO:0000256" key="9">
    <source>
        <dbReference type="ARBA" id="ARBA00022968"/>
    </source>
</evidence>
<evidence type="ECO:0000256" key="17">
    <source>
        <dbReference type="SAM" id="Phobius"/>
    </source>
</evidence>
<accession>A0A7E4VFS2</accession>
<evidence type="ECO:0000256" key="14">
    <source>
        <dbReference type="ARBA" id="ARBA00023212"/>
    </source>
</evidence>
<dbReference type="GO" id="GO:0042383">
    <property type="term" value="C:sarcolemma"/>
    <property type="evidence" value="ECO:0007669"/>
    <property type="project" value="UniProtKB-SubCell"/>
</dbReference>
<evidence type="ECO:0000256" key="3">
    <source>
        <dbReference type="ARBA" id="ARBA00004274"/>
    </source>
</evidence>
<evidence type="ECO:0000256" key="4">
    <source>
        <dbReference type="ARBA" id="ARBA00007574"/>
    </source>
</evidence>
<dbReference type="GO" id="GO:0016012">
    <property type="term" value="C:sarcoglycan complex"/>
    <property type="evidence" value="ECO:0007669"/>
    <property type="project" value="InterPro"/>
</dbReference>
<comment type="subcellular location">
    <subcellularLocation>
        <location evidence="3">Cell membrane</location>
        <location evidence="3">Sarcolemma</location>
        <topology evidence="3">Single-pass type II membrane protein</topology>
    </subcellularLocation>
    <subcellularLocation>
        <location evidence="2">Cytoplasm</location>
        <location evidence="2">Cytoskeleton</location>
    </subcellularLocation>
</comment>
<dbReference type="GO" id="GO:0005856">
    <property type="term" value="C:cytoskeleton"/>
    <property type="evidence" value="ECO:0007669"/>
    <property type="project" value="UniProtKB-SubCell"/>
</dbReference>
<comment type="subunit">
    <text evidence="15">Cross-link to form 2 major subcomplexes: one consisting of SGCB, SGCD and SGCG and the other consisting of SGCB and SGCD. The association between SGCB and SGCG is particularly strong while SGCA is loosely associated with the other sarcoglycans.</text>
</comment>
<protein>
    <recommendedName>
        <fullName evidence="5">Beta-sarcoglycan</fullName>
    </recommendedName>
</protein>
<reference evidence="18" key="1">
    <citation type="journal article" date="2013" name="Genetics">
        <title>The draft genome and transcriptome of Panagrellus redivivus are shaped by the harsh demands of a free-living lifestyle.</title>
        <authorList>
            <person name="Srinivasan J."/>
            <person name="Dillman A.R."/>
            <person name="Macchietto M.G."/>
            <person name="Heikkinen L."/>
            <person name="Lakso M."/>
            <person name="Fracchia K.M."/>
            <person name="Antoshechkin I."/>
            <person name="Mortazavi A."/>
            <person name="Wong G."/>
            <person name="Sternberg P.W."/>
        </authorList>
    </citation>
    <scope>NUCLEOTIDE SEQUENCE [LARGE SCALE GENOMIC DNA]</scope>
    <source>
        <strain evidence="18">MT8872</strain>
    </source>
</reference>
<evidence type="ECO:0000256" key="7">
    <source>
        <dbReference type="ARBA" id="ARBA00022490"/>
    </source>
</evidence>
<keyword evidence="14" id="KW-0206">Cytoskeleton</keyword>
<evidence type="ECO:0000256" key="10">
    <source>
        <dbReference type="ARBA" id="ARBA00022989"/>
    </source>
</evidence>
<keyword evidence="12" id="KW-1015">Disulfide bond</keyword>
<evidence type="ECO:0000256" key="15">
    <source>
        <dbReference type="ARBA" id="ARBA00026041"/>
    </source>
</evidence>
<evidence type="ECO:0000256" key="12">
    <source>
        <dbReference type="ARBA" id="ARBA00023157"/>
    </source>
</evidence>
<dbReference type="GO" id="GO:0007517">
    <property type="term" value="P:muscle organ development"/>
    <property type="evidence" value="ECO:0007669"/>
    <property type="project" value="InterPro"/>
</dbReference>
<sequence>MSVGPRYLRKRSSDATTSTNVDNEYPEYPEARYLKSHKKADLNVTGLREKKLLALIIWLSVLLVLALILLICNIMIINVLQMSHYGMKAFKIYSYENEKTHEEESIVHFTAQKSYFEEVTVESGRVFGPKNSRFTLQGSRVIVGQPTEPSTKLLLQDGKCRFENTDQFLVLSSTNSKTLFSAQHPLVSIDNKIKQLSASHIITNKVRSPVNEKLLIDAENVVIRGNEGIEIESRVFNVTADTIISFNTSSDGNIHLGGRYIYFGSQRKTLSMSSSPALSASVEAFRLCVCKTSVGKAKLFLVNGNRQCMAPGSLCK</sequence>
<keyword evidence="18" id="KW-1185">Reference proteome</keyword>
<evidence type="ECO:0000256" key="16">
    <source>
        <dbReference type="SAM" id="MobiDB-lite"/>
    </source>
</evidence>
<evidence type="ECO:0000256" key="11">
    <source>
        <dbReference type="ARBA" id="ARBA00023136"/>
    </source>
</evidence>
<keyword evidence="9" id="KW-0735">Signal-anchor</keyword>
<proteinExistence type="inferred from homology"/>
<evidence type="ECO:0000256" key="13">
    <source>
        <dbReference type="ARBA" id="ARBA00023180"/>
    </source>
</evidence>
<reference evidence="19" key="2">
    <citation type="submission" date="2020-10" db="UniProtKB">
        <authorList>
            <consortium name="WormBaseParasite"/>
        </authorList>
    </citation>
    <scope>IDENTIFICATION</scope>
</reference>
<organism evidence="18 19">
    <name type="scientific">Panagrellus redivivus</name>
    <name type="common">Microworm</name>
    <dbReference type="NCBI Taxonomy" id="6233"/>
    <lineage>
        <taxon>Eukaryota</taxon>
        <taxon>Metazoa</taxon>
        <taxon>Ecdysozoa</taxon>
        <taxon>Nematoda</taxon>
        <taxon>Chromadorea</taxon>
        <taxon>Rhabditida</taxon>
        <taxon>Tylenchina</taxon>
        <taxon>Panagrolaimomorpha</taxon>
        <taxon>Panagrolaimoidea</taxon>
        <taxon>Panagrolaimidae</taxon>
        <taxon>Panagrellus</taxon>
    </lineage>
</organism>
<evidence type="ECO:0000256" key="2">
    <source>
        <dbReference type="ARBA" id="ARBA00004245"/>
    </source>
</evidence>
<evidence type="ECO:0000256" key="6">
    <source>
        <dbReference type="ARBA" id="ARBA00022475"/>
    </source>
</evidence>
<dbReference type="Pfam" id="PF04790">
    <property type="entry name" value="Sarcoglycan_1"/>
    <property type="match status" value="1"/>
</dbReference>
<dbReference type="PANTHER" id="PTHR21142">
    <property type="entry name" value="SARCOGLYCANS"/>
    <property type="match status" value="1"/>
</dbReference>
<evidence type="ECO:0000313" key="18">
    <source>
        <dbReference type="Proteomes" id="UP000492821"/>
    </source>
</evidence>
<keyword evidence="13" id="KW-0325">Glycoprotein</keyword>
<comment type="function">
    <text evidence="1">Component of the sarcoglycan complex, a subcomplex of the dystrophin-glycoprotein complex which forms a link between the F-actin cytoskeleton and the extracellular matrix.</text>
</comment>
<dbReference type="InterPro" id="IPR027659">
    <property type="entry name" value="Sgcb"/>
</dbReference>
<keyword evidence="8 17" id="KW-0812">Transmembrane</keyword>
<dbReference type="AlphaFoldDB" id="A0A7E4VFS2"/>
<feature type="region of interest" description="Disordered" evidence="16">
    <location>
        <begin position="1"/>
        <end position="21"/>
    </location>
</feature>
<dbReference type="InterPro" id="IPR006875">
    <property type="entry name" value="Sarcoglycan"/>
</dbReference>
<comment type="similarity">
    <text evidence="4">Belongs to the sarcoglycan beta/delta/gamma/zeta family.</text>
</comment>
<evidence type="ECO:0000256" key="1">
    <source>
        <dbReference type="ARBA" id="ARBA00002860"/>
    </source>
</evidence>
<evidence type="ECO:0000256" key="5">
    <source>
        <dbReference type="ARBA" id="ARBA00015329"/>
    </source>
</evidence>